<dbReference type="InterPro" id="IPR054566">
    <property type="entry name" value="ManC/GMP-like_b-helix"/>
</dbReference>
<dbReference type="RefSeq" id="WP_091119414.1">
    <property type="nucleotide sequence ID" value="NZ_FOLB01000001.1"/>
</dbReference>
<dbReference type="OrthoDB" id="9806359at2"/>
<dbReference type="SUPFAM" id="SSF159283">
    <property type="entry name" value="Guanosine diphospho-D-mannose pyrophosphorylase/mannose-6-phosphate isomerase linker domain"/>
    <property type="match status" value="1"/>
</dbReference>
<dbReference type="AlphaFoldDB" id="A0A1I1DL41"/>
<dbReference type="PANTHER" id="PTHR46390:SF1">
    <property type="entry name" value="MANNOSE-1-PHOSPHATE GUANYLYLTRANSFERASE"/>
    <property type="match status" value="1"/>
</dbReference>
<dbReference type="InterPro" id="IPR051161">
    <property type="entry name" value="Mannose-6P_isomerase_type2"/>
</dbReference>
<evidence type="ECO:0000259" key="2">
    <source>
        <dbReference type="Pfam" id="PF22640"/>
    </source>
</evidence>
<gene>
    <name evidence="3" type="ORF">SAMN04487968_101332</name>
</gene>
<name>A0A1I1DL41_9ACTN</name>
<keyword evidence="4" id="KW-1185">Reference proteome</keyword>
<dbReference type="GO" id="GO:0004475">
    <property type="term" value="F:mannose-1-phosphate guanylyltransferase (GTP) activity"/>
    <property type="evidence" value="ECO:0007669"/>
    <property type="project" value="InterPro"/>
</dbReference>
<organism evidence="3 4">
    <name type="scientific">Nocardioides terrae</name>
    <dbReference type="NCBI Taxonomy" id="574651"/>
    <lineage>
        <taxon>Bacteria</taxon>
        <taxon>Bacillati</taxon>
        <taxon>Actinomycetota</taxon>
        <taxon>Actinomycetes</taxon>
        <taxon>Propionibacteriales</taxon>
        <taxon>Nocardioidaceae</taxon>
        <taxon>Nocardioides</taxon>
    </lineage>
</organism>
<dbReference type="EMBL" id="FOLB01000001">
    <property type="protein sequence ID" value="SFB75554.1"/>
    <property type="molecule type" value="Genomic_DNA"/>
</dbReference>
<proteinExistence type="predicted"/>
<dbReference type="InterPro" id="IPR049577">
    <property type="entry name" value="GMPP_N"/>
</dbReference>
<dbReference type="Pfam" id="PF22640">
    <property type="entry name" value="ManC_GMP_beta-helix"/>
    <property type="match status" value="1"/>
</dbReference>
<dbReference type="GO" id="GO:0009298">
    <property type="term" value="P:GDP-mannose biosynthetic process"/>
    <property type="evidence" value="ECO:0007669"/>
    <property type="project" value="TreeGrafter"/>
</dbReference>
<evidence type="ECO:0000259" key="1">
    <source>
        <dbReference type="Pfam" id="PF00483"/>
    </source>
</evidence>
<dbReference type="Pfam" id="PF00483">
    <property type="entry name" value="NTP_transferase"/>
    <property type="match status" value="1"/>
</dbReference>
<dbReference type="InterPro" id="IPR005835">
    <property type="entry name" value="NTP_transferase_dom"/>
</dbReference>
<dbReference type="SUPFAM" id="SSF53448">
    <property type="entry name" value="Nucleotide-diphospho-sugar transferases"/>
    <property type="match status" value="1"/>
</dbReference>
<dbReference type="Proteomes" id="UP000198832">
    <property type="component" value="Unassembled WGS sequence"/>
</dbReference>
<feature type="domain" description="MannoseP isomerase/GMP-like beta-helix" evidence="2">
    <location>
        <begin position="307"/>
        <end position="355"/>
    </location>
</feature>
<sequence length="366" mass="38351">MIGRLNIDSFWAVIPAGGSGTRLWPLSRSTAPKFLRDLTGSGRSLLQETYDRLTPLVDDRFLVVTGAAHEEAVLEQLPGLAGGGVLAEPTPRDSMAAIGLAAAVLERRDPDAVMGSFAADHVITRAKKFTEAVHTAAAVAREGWLVTIGIQPTFASSAYGYIHQAGPLEGHQGVGLVDSFVEKPSAEVAQGYLASGGYRWNAGMFVVRPTVLLDLLADADPGFAARLRSIAAEPETIAEVWPTLPKIALDNAVAEPAAAAGKVAVVPAEFGWDDVGDFDSLATLLDAALTVDSEGPTVLGDRHLVKAVESSGLVVPNSGRVIAVIGLEDIVVVDTPDAVLVTTRERAQQVKQLVVGLQKDGAVDLT</sequence>
<dbReference type="STRING" id="574651.SAMN04487968_101332"/>
<evidence type="ECO:0000313" key="4">
    <source>
        <dbReference type="Proteomes" id="UP000198832"/>
    </source>
</evidence>
<evidence type="ECO:0000313" key="3">
    <source>
        <dbReference type="EMBL" id="SFB75554.1"/>
    </source>
</evidence>
<dbReference type="PANTHER" id="PTHR46390">
    <property type="entry name" value="MANNOSE-1-PHOSPHATE GUANYLYLTRANSFERASE"/>
    <property type="match status" value="1"/>
</dbReference>
<accession>A0A1I1DL41</accession>
<keyword evidence="3" id="KW-0548">Nucleotidyltransferase</keyword>
<protein>
    <submittedName>
        <fullName evidence="3">Mannose-1-phosphate guanylyltransferase</fullName>
    </submittedName>
</protein>
<feature type="domain" description="Nucleotidyl transferase" evidence="1">
    <location>
        <begin position="12"/>
        <end position="284"/>
    </location>
</feature>
<dbReference type="Gene3D" id="3.90.550.10">
    <property type="entry name" value="Spore Coat Polysaccharide Biosynthesis Protein SpsA, Chain A"/>
    <property type="match status" value="1"/>
</dbReference>
<dbReference type="CDD" id="cd02509">
    <property type="entry name" value="GDP-M1P_Guanylyltransferase"/>
    <property type="match status" value="1"/>
</dbReference>
<keyword evidence="3" id="KW-0808">Transferase</keyword>
<dbReference type="InterPro" id="IPR029044">
    <property type="entry name" value="Nucleotide-diphossugar_trans"/>
</dbReference>
<reference evidence="3 4" key="1">
    <citation type="submission" date="2016-10" db="EMBL/GenBank/DDBJ databases">
        <authorList>
            <person name="de Groot N.N."/>
        </authorList>
    </citation>
    <scope>NUCLEOTIDE SEQUENCE [LARGE SCALE GENOMIC DNA]</scope>
    <source>
        <strain evidence="3 4">CGMCC 1.7056</strain>
    </source>
</reference>